<feature type="region of interest" description="Disordered" evidence="7">
    <location>
        <begin position="187"/>
        <end position="236"/>
    </location>
</feature>
<dbReference type="InterPro" id="IPR038441">
    <property type="entry name" value="THAP_Znf_sf"/>
</dbReference>
<keyword evidence="3 6" id="KW-0863">Zinc-finger</keyword>
<feature type="compositionally biased region" description="Polar residues" evidence="7">
    <location>
        <begin position="218"/>
        <end position="232"/>
    </location>
</feature>
<dbReference type="InterPro" id="IPR006612">
    <property type="entry name" value="THAP_Znf"/>
</dbReference>
<proteinExistence type="predicted"/>
<dbReference type="RefSeq" id="XP_022095217.1">
    <property type="nucleotide sequence ID" value="XM_022239525.1"/>
</dbReference>
<dbReference type="Gene3D" id="6.20.210.20">
    <property type="entry name" value="THAP domain"/>
    <property type="match status" value="1"/>
</dbReference>
<dbReference type="OrthoDB" id="10020990at2759"/>
<name>A0A8B7YRA2_ACAPL</name>
<gene>
    <name evidence="10" type="primary">LOC110981714</name>
</gene>
<reference evidence="10" key="1">
    <citation type="submission" date="2025-08" db="UniProtKB">
        <authorList>
            <consortium name="RefSeq"/>
        </authorList>
    </citation>
    <scope>IDENTIFICATION</scope>
</reference>
<dbReference type="PROSITE" id="PS50950">
    <property type="entry name" value="ZF_THAP"/>
    <property type="match status" value="2"/>
</dbReference>
<dbReference type="GO" id="GO:0003677">
    <property type="term" value="F:DNA binding"/>
    <property type="evidence" value="ECO:0007669"/>
    <property type="project" value="UniProtKB-UniRule"/>
</dbReference>
<evidence type="ECO:0000256" key="6">
    <source>
        <dbReference type="PROSITE-ProRule" id="PRU00309"/>
    </source>
</evidence>
<dbReference type="InterPro" id="IPR027806">
    <property type="entry name" value="HARBI1_dom"/>
</dbReference>
<evidence type="ECO:0000256" key="1">
    <source>
        <dbReference type="ARBA" id="ARBA00001968"/>
    </source>
</evidence>
<evidence type="ECO:0000259" key="8">
    <source>
        <dbReference type="PROSITE" id="PS50950"/>
    </source>
</evidence>
<keyword evidence="2" id="KW-0479">Metal-binding</keyword>
<dbReference type="GO" id="GO:0008270">
    <property type="term" value="F:zinc ion binding"/>
    <property type="evidence" value="ECO:0007669"/>
    <property type="project" value="UniProtKB-KW"/>
</dbReference>
<evidence type="ECO:0000313" key="10">
    <source>
        <dbReference type="RefSeq" id="XP_022095217.1"/>
    </source>
</evidence>
<protein>
    <submittedName>
        <fullName evidence="10">Uncharacterized protein LOC110981714</fullName>
    </submittedName>
</protein>
<feature type="domain" description="THAP-type" evidence="8">
    <location>
        <begin position="99"/>
        <end position="185"/>
    </location>
</feature>
<keyword evidence="5 6" id="KW-0238">DNA-binding</keyword>
<evidence type="ECO:0000256" key="5">
    <source>
        <dbReference type="ARBA" id="ARBA00023125"/>
    </source>
</evidence>
<keyword evidence="9" id="KW-1185">Reference proteome</keyword>
<evidence type="ECO:0000313" key="9">
    <source>
        <dbReference type="Proteomes" id="UP000694845"/>
    </source>
</evidence>
<dbReference type="GeneID" id="110981714"/>
<evidence type="ECO:0000256" key="2">
    <source>
        <dbReference type="ARBA" id="ARBA00022723"/>
    </source>
</evidence>
<dbReference type="Pfam" id="PF13613">
    <property type="entry name" value="HTH_Tnp_4"/>
    <property type="match status" value="1"/>
</dbReference>
<dbReference type="Pfam" id="PF13359">
    <property type="entry name" value="DDE_Tnp_4"/>
    <property type="match status" value="1"/>
</dbReference>
<dbReference type="AlphaFoldDB" id="A0A8B7YRA2"/>
<dbReference type="InterPro" id="IPR027805">
    <property type="entry name" value="Transposase_HTH_dom"/>
</dbReference>
<dbReference type="KEGG" id="aplc:110981714"/>
<keyword evidence="4" id="KW-0862">Zinc</keyword>
<dbReference type="PANTHER" id="PTHR23080">
    <property type="entry name" value="THAP DOMAIN PROTEIN"/>
    <property type="match status" value="1"/>
</dbReference>
<evidence type="ECO:0000256" key="7">
    <source>
        <dbReference type="SAM" id="MobiDB-lite"/>
    </source>
</evidence>
<dbReference type="PANTHER" id="PTHR23080:SF133">
    <property type="entry name" value="SI:CH211-262I1.5-RELATED"/>
    <property type="match status" value="1"/>
</dbReference>
<dbReference type="SUPFAM" id="SSF57716">
    <property type="entry name" value="Glucocorticoid receptor-like (DNA-binding domain)"/>
    <property type="match status" value="2"/>
</dbReference>
<dbReference type="SMART" id="SM00980">
    <property type="entry name" value="THAP"/>
    <property type="match status" value="2"/>
</dbReference>
<evidence type="ECO:0000256" key="4">
    <source>
        <dbReference type="ARBA" id="ARBA00022833"/>
    </source>
</evidence>
<dbReference type="Proteomes" id="UP000694845">
    <property type="component" value="Unplaced"/>
</dbReference>
<sequence>MPDTCSAVGCKNRRWTDKKKKSTNRRELHFYRIPWGNSPQKLEKRRLWLQALCRKKLPECARICSAHFISGAASDDPNDPDYVPSVFSYNGNVQHLPIAPMDKCCIPNCRNDFRYNQTTSLSFHPFPKAADGRNQWIQEIGAKFGQDLQVTKDTRICSRHFRKSDFVITETGMKKIKPRVLPSKFQPSSIFETQQDEPDPSMSKHEEADEYDSEDKLTQNSRCDSPASSTQDDPQDAVTKLRIAKEKITTLEAQCKMLSSTLFLLERFSNDSQCIEYYTGFADYATLKAMYTALEPKGRSNALRWMDVQKYCRLIMGLEEKVESTTLPLIDEFFLFMCYVKQGFCEQDLAIRFNMPVKSVTQILLTWINYLFVSLRKFQIWPSQNSVDKTMPLCFKNTFPNTRVILSCTEITVQMPIAEIYGHENTDVSITYKGLLGISPFGAVTFVSDLYDGCVSDIKIAKFSRIFNLIAGPSTIMAPASFQSQDASCANKSAIVVPPFWSSSAKGLQTLHMMELQRHIEQSFAYVKDYRVFQSVIPKNLAVSANQLWMVCALLANFKKCPYLLTSAQ</sequence>
<accession>A0A8B7YRA2</accession>
<dbReference type="OMA" id="DTRICSR"/>
<comment type="cofactor">
    <cofactor evidence="1">
        <name>a divalent metal cation</name>
        <dbReference type="ChEBI" id="CHEBI:60240"/>
    </cofactor>
</comment>
<organism evidence="9 10">
    <name type="scientific">Acanthaster planci</name>
    <name type="common">Crown-of-thorns starfish</name>
    <dbReference type="NCBI Taxonomy" id="133434"/>
    <lineage>
        <taxon>Eukaryota</taxon>
        <taxon>Metazoa</taxon>
        <taxon>Echinodermata</taxon>
        <taxon>Eleutherozoa</taxon>
        <taxon>Asterozoa</taxon>
        <taxon>Asteroidea</taxon>
        <taxon>Valvatacea</taxon>
        <taxon>Valvatida</taxon>
        <taxon>Acanthasteridae</taxon>
        <taxon>Acanthaster</taxon>
    </lineage>
</organism>
<evidence type="ECO:0000256" key="3">
    <source>
        <dbReference type="ARBA" id="ARBA00022771"/>
    </source>
</evidence>
<feature type="domain" description="THAP-type" evidence="8">
    <location>
        <begin position="1"/>
        <end position="87"/>
    </location>
</feature>
<dbReference type="Pfam" id="PF05485">
    <property type="entry name" value="THAP"/>
    <property type="match status" value="2"/>
</dbReference>